<evidence type="ECO:0000256" key="7">
    <source>
        <dbReference type="RuleBase" id="RU004070"/>
    </source>
</evidence>
<feature type="domain" description="MCM C-terminal AAA(+) ATPase" evidence="8">
    <location>
        <begin position="151"/>
        <end position="356"/>
    </location>
</feature>
<keyword evidence="4" id="KW-0378">Hydrolase</keyword>
<dbReference type="Proteomes" id="UP000515146">
    <property type="component" value="Unplaced"/>
</dbReference>
<dbReference type="InterPro" id="IPR018525">
    <property type="entry name" value="MCM_CS"/>
</dbReference>
<organism evidence="9 10">
    <name type="scientific">Dermatophagoides pteronyssinus</name>
    <name type="common">European house dust mite</name>
    <dbReference type="NCBI Taxonomy" id="6956"/>
    <lineage>
        <taxon>Eukaryota</taxon>
        <taxon>Metazoa</taxon>
        <taxon>Ecdysozoa</taxon>
        <taxon>Arthropoda</taxon>
        <taxon>Chelicerata</taxon>
        <taxon>Arachnida</taxon>
        <taxon>Acari</taxon>
        <taxon>Acariformes</taxon>
        <taxon>Sarcoptiformes</taxon>
        <taxon>Astigmata</taxon>
        <taxon>Psoroptidia</taxon>
        <taxon>Analgoidea</taxon>
        <taxon>Pyroglyphidae</taxon>
        <taxon>Dermatophagoidinae</taxon>
        <taxon>Dermatophagoides</taxon>
    </lineage>
</organism>
<dbReference type="Pfam" id="PF00493">
    <property type="entry name" value="MCM"/>
    <property type="match status" value="1"/>
</dbReference>
<dbReference type="GO" id="GO:0003697">
    <property type="term" value="F:single-stranded DNA binding"/>
    <property type="evidence" value="ECO:0007669"/>
    <property type="project" value="TreeGrafter"/>
</dbReference>
<dbReference type="PROSITE" id="PS50051">
    <property type="entry name" value="MCM_2"/>
    <property type="match status" value="1"/>
</dbReference>
<evidence type="ECO:0000256" key="3">
    <source>
        <dbReference type="ARBA" id="ARBA00022741"/>
    </source>
</evidence>
<protein>
    <recommendedName>
        <fullName evidence="1">DNA helicase</fullName>
        <ecNumber evidence="1">3.6.4.12</ecNumber>
    </recommendedName>
</protein>
<evidence type="ECO:0000256" key="4">
    <source>
        <dbReference type="ARBA" id="ARBA00022806"/>
    </source>
</evidence>
<proteinExistence type="inferred from homology"/>
<reference evidence="10" key="1">
    <citation type="submission" date="2025-08" db="UniProtKB">
        <authorList>
            <consortium name="RefSeq"/>
        </authorList>
    </citation>
    <scope>IDENTIFICATION</scope>
    <source>
        <strain evidence="10">Airmid</strain>
    </source>
</reference>
<accession>A0A6P6XLR0</accession>
<dbReference type="RefSeq" id="XP_027193906.1">
    <property type="nucleotide sequence ID" value="XM_027338105.1"/>
</dbReference>
<evidence type="ECO:0000256" key="5">
    <source>
        <dbReference type="ARBA" id="ARBA00022840"/>
    </source>
</evidence>
<keyword evidence="4" id="KW-0347">Helicase</keyword>
<dbReference type="OrthoDB" id="10036721at2759"/>
<dbReference type="GO" id="GO:0000727">
    <property type="term" value="P:double-strand break repair via break-induced replication"/>
    <property type="evidence" value="ECO:0007669"/>
    <property type="project" value="TreeGrafter"/>
</dbReference>
<dbReference type="GO" id="GO:0005524">
    <property type="term" value="F:ATP binding"/>
    <property type="evidence" value="ECO:0007669"/>
    <property type="project" value="UniProtKB-KW"/>
</dbReference>
<dbReference type="EC" id="3.6.4.12" evidence="1"/>
<dbReference type="InterPro" id="IPR041562">
    <property type="entry name" value="MCM_lid"/>
</dbReference>
<keyword evidence="3 7" id="KW-0547">Nucleotide-binding</keyword>
<dbReference type="AlphaFoldDB" id="A0A6P6XLR0"/>
<evidence type="ECO:0000256" key="1">
    <source>
        <dbReference type="ARBA" id="ARBA00012551"/>
    </source>
</evidence>
<dbReference type="GO" id="GO:0005634">
    <property type="term" value="C:nucleus"/>
    <property type="evidence" value="ECO:0007669"/>
    <property type="project" value="TreeGrafter"/>
</dbReference>
<evidence type="ECO:0000256" key="2">
    <source>
        <dbReference type="ARBA" id="ARBA00022705"/>
    </source>
</evidence>
<comment type="similarity">
    <text evidence="7">Belongs to the MCM family.</text>
</comment>
<dbReference type="InterPro" id="IPR001208">
    <property type="entry name" value="MCM_dom"/>
</dbReference>
<evidence type="ECO:0000256" key="6">
    <source>
        <dbReference type="ARBA" id="ARBA00023125"/>
    </source>
</evidence>
<dbReference type="PANTHER" id="PTHR11630:SF42">
    <property type="entry name" value="DNA REPLICATION LICENSING FACTOR MCM5"/>
    <property type="match status" value="1"/>
</dbReference>
<name>A0A6P6XLR0_DERPT</name>
<dbReference type="Gene3D" id="2.40.50.140">
    <property type="entry name" value="Nucleic acid-binding proteins"/>
    <property type="match status" value="1"/>
</dbReference>
<dbReference type="InterPro" id="IPR012340">
    <property type="entry name" value="NA-bd_OB-fold"/>
</dbReference>
<dbReference type="Pfam" id="PF17207">
    <property type="entry name" value="MCM_OB"/>
    <property type="match status" value="1"/>
</dbReference>
<evidence type="ECO:0000313" key="10">
    <source>
        <dbReference type="RefSeq" id="XP_027193906.1"/>
    </source>
</evidence>
<dbReference type="Pfam" id="PF17855">
    <property type="entry name" value="MCM_lid"/>
    <property type="match status" value="1"/>
</dbReference>
<evidence type="ECO:0000259" key="8">
    <source>
        <dbReference type="PROSITE" id="PS50051"/>
    </source>
</evidence>
<keyword evidence="5 7" id="KW-0067">ATP-binding</keyword>
<dbReference type="Gene3D" id="3.40.50.300">
    <property type="entry name" value="P-loop containing nucleotide triphosphate hydrolases"/>
    <property type="match status" value="1"/>
</dbReference>
<dbReference type="InterPro" id="IPR027417">
    <property type="entry name" value="P-loop_NTPase"/>
</dbReference>
<keyword evidence="2" id="KW-0235">DNA replication</keyword>
<gene>
    <name evidence="10" type="primary">LOC113788638</name>
</gene>
<dbReference type="SUPFAM" id="SSF52540">
    <property type="entry name" value="P-loop containing nucleoside triphosphate hydrolases"/>
    <property type="match status" value="1"/>
</dbReference>
<dbReference type="FunFam" id="3.40.50.300:FF:002469">
    <property type="entry name" value="Cell division control protein 21"/>
    <property type="match status" value="1"/>
</dbReference>
<dbReference type="GO" id="GO:0006270">
    <property type="term" value="P:DNA replication initiation"/>
    <property type="evidence" value="ECO:0007669"/>
    <property type="project" value="TreeGrafter"/>
</dbReference>
<dbReference type="SMART" id="SM00350">
    <property type="entry name" value="MCM"/>
    <property type="match status" value="1"/>
</dbReference>
<dbReference type="InterPro" id="IPR033762">
    <property type="entry name" value="MCM_OB"/>
</dbReference>
<dbReference type="GO" id="GO:0043138">
    <property type="term" value="F:3'-5' DNA helicase activity"/>
    <property type="evidence" value="ECO:0007669"/>
    <property type="project" value="TreeGrafter"/>
</dbReference>
<dbReference type="SUPFAM" id="SSF50249">
    <property type="entry name" value="Nucleic acid-binding proteins"/>
    <property type="match status" value="1"/>
</dbReference>
<dbReference type="KEGG" id="dpte:113788638"/>
<dbReference type="GO" id="GO:0017116">
    <property type="term" value="F:single-stranded DNA helicase activity"/>
    <property type="evidence" value="ECO:0007669"/>
    <property type="project" value="TreeGrafter"/>
</dbReference>
<keyword evidence="6 7" id="KW-0238">DNA-binding</keyword>
<keyword evidence="9" id="KW-1185">Reference proteome</keyword>
<sequence>MQFLPPWKQGSMLPKQCEATINLDPNNPLHTKTSACGVEPYQIVSELCEFYEVQSLKIQDLPENVLNGETPNHIMANFTTPLVGKVVPGSRVRLIGVYTCLLTDQIINKQIKSAYIHALGVECFRSGPSISLNFTSSLKEDICYLASTPNIKERIFQSIAPTIEGHEDIKKSLACMLFGGNRKVLRDGMTIRGDIHILLLGDPSTAKSQLLRFVSKASPISVYTSGKGSSAAGLTAALIKNQNGSYALEGGAMVLADGGIVCIDEFDKMRDSDRVAIHEAMEQQTISTSKAGINAVISTECAVLAAGNPTFGFFDSTMSTSEQHNFESTILSRFDAIWLVRDLRYESIDKKIASHIYNIHRGNHRFGDNMNSSSDLISNSSKNTFSFEHLKQYVQYCKTVCKPHLSANAAKYLENFYVEIREQARVLSKKNKKTQIPITVRQLESIARIADSLAKMTLSDVVTEQIVEEAIQIFKLSTLATADTNSSNREYFTEFELARLKTCKDVILEQVPIGSKISKLTLSSKLKSKTFAPDIIKAAIEELVKDQTLKELANNTLKRINVGI</sequence>
<dbReference type="InParanoid" id="A0A6P6XLR0"/>
<dbReference type="PANTHER" id="PTHR11630">
    <property type="entry name" value="DNA REPLICATION LICENSING FACTOR MCM FAMILY MEMBER"/>
    <property type="match status" value="1"/>
</dbReference>
<dbReference type="PRINTS" id="PR01657">
    <property type="entry name" value="MCMFAMILY"/>
</dbReference>
<dbReference type="GO" id="GO:0042555">
    <property type="term" value="C:MCM complex"/>
    <property type="evidence" value="ECO:0007669"/>
    <property type="project" value="TreeGrafter"/>
</dbReference>
<dbReference type="PROSITE" id="PS00847">
    <property type="entry name" value="MCM_1"/>
    <property type="match status" value="1"/>
</dbReference>
<dbReference type="InterPro" id="IPR031327">
    <property type="entry name" value="MCM"/>
</dbReference>
<evidence type="ECO:0000313" key="9">
    <source>
        <dbReference type="Proteomes" id="UP000515146"/>
    </source>
</evidence>